<keyword evidence="5 11" id="KW-0812">Transmembrane</keyword>
<organism evidence="12 13">
    <name type="scientific">Halovenus aranensis</name>
    <dbReference type="NCBI Taxonomy" id="890420"/>
    <lineage>
        <taxon>Archaea</taxon>
        <taxon>Methanobacteriati</taxon>
        <taxon>Methanobacteriota</taxon>
        <taxon>Stenosarchaea group</taxon>
        <taxon>Halobacteria</taxon>
        <taxon>Halobacteriales</taxon>
        <taxon>Haloarculaceae</taxon>
        <taxon>Halovenus</taxon>
    </lineage>
</organism>
<dbReference type="GO" id="GO:0009881">
    <property type="term" value="F:photoreceptor activity"/>
    <property type="evidence" value="ECO:0007669"/>
    <property type="project" value="UniProtKB-KW"/>
</dbReference>
<proteinExistence type="inferred from homology"/>
<dbReference type="Proteomes" id="UP000198856">
    <property type="component" value="Unassembled WGS sequence"/>
</dbReference>
<dbReference type="STRING" id="890420.SAMN05216226_101203"/>
<comment type="similarity">
    <text evidence="2">Belongs to the archaeal/bacterial/fungal opsin family.</text>
</comment>
<feature type="transmembrane region" description="Helical" evidence="11">
    <location>
        <begin position="125"/>
        <end position="143"/>
    </location>
</feature>
<dbReference type="EMBL" id="FNFC01000001">
    <property type="protein sequence ID" value="SDJ22288.1"/>
    <property type="molecule type" value="Genomic_DNA"/>
</dbReference>
<dbReference type="PANTHER" id="PTHR28286:SF2">
    <property type="entry name" value="BACTERIORHODOPSIN _OPSIN, NOPA (EUROFUNG)"/>
    <property type="match status" value="1"/>
</dbReference>
<feature type="transmembrane region" description="Helical" evidence="11">
    <location>
        <begin position="6"/>
        <end position="25"/>
    </location>
</feature>
<feature type="transmembrane region" description="Helical" evidence="11">
    <location>
        <begin position="99"/>
        <end position="119"/>
    </location>
</feature>
<dbReference type="SUPFAM" id="SSF81321">
    <property type="entry name" value="Family A G protein-coupled receptor-like"/>
    <property type="match status" value="1"/>
</dbReference>
<reference evidence="12 13" key="1">
    <citation type="submission" date="2016-10" db="EMBL/GenBank/DDBJ databases">
        <authorList>
            <person name="de Groot N.N."/>
        </authorList>
    </citation>
    <scope>NUCLEOTIDE SEQUENCE [LARGE SCALE GENOMIC DNA]</scope>
    <source>
        <strain evidence="12 13">IBRC-M10015</strain>
    </source>
</reference>
<accession>A0A1G8RZ93</accession>
<dbReference type="SMART" id="SM01021">
    <property type="entry name" value="Bac_rhodopsin"/>
    <property type="match status" value="1"/>
</dbReference>
<dbReference type="GO" id="GO:0007602">
    <property type="term" value="P:phototransduction"/>
    <property type="evidence" value="ECO:0007669"/>
    <property type="project" value="UniProtKB-KW"/>
</dbReference>
<keyword evidence="6" id="KW-0681">Retinal protein</keyword>
<dbReference type="InterPro" id="IPR001425">
    <property type="entry name" value="Arc/bac/fun_rhodopsins"/>
</dbReference>
<evidence type="ECO:0000256" key="4">
    <source>
        <dbReference type="ARBA" id="ARBA00022606"/>
    </source>
</evidence>
<feature type="transmembrane region" description="Helical" evidence="11">
    <location>
        <begin position="74"/>
        <end position="92"/>
    </location>
</feature>
<evidence type="ECO:0000256" key="7">
    <source>
        <dbReference type="ARBA" id="ARBA00022989"/>
    </source>
</evidence>
<evidence type="ECO:0000256" key="5">
    <source>
        <dbReference type="ARBA" id="ARBA00022692"/>
    </source>
</evidence>
<dbReference type="Pfam" id="PF01036">
    <property type="entry name" value="Bac_rhodopsin"/>
    <property type="match status" value="1"/>
</dbReference>
<dbReference type="OrthoDB" id="186433at2157"/>
<keyword evidence="10" id="KW-0675">Receptor</keyword>
<dbReference type="PRINTS" id="PR00251">
    <property type="entry name" value="BACTRLOPSIN"/>
</dbReference>
<dbReference type="Gene3D" id="1.20.1070.10">
    <property type="entry name" value="Rhodopsin 7-helix transmembrane proteins"/>
    <property type="match status" value="1"/>
</dbReference>
<sequence length="230" mass="24728">MEGLTMWYRLGAIGMALGTLVLAYGFRLVPRENYRRYSVLVAVPLIAVGAYVLMSMKLGVLETQTDATVFGLRYVDWLLTTPLHVLYLGLLAGATNRSIWQSLVLMAATILFGFAGAMVASPLKWAGFAAGGLAFVGVVYITATSFERAARETGTLALLRKLRAFVVVLWLIYPAIWVLAPVGLGLMQIETSALVVAYLDVVSKVGFGLIALSGQLSVEEATTTTEVTAD</sequence>
<evidence type="ECO:0000256" key="11">
    <source>
        <dbReference type="SAM" id="Phobius"/>
    </source>
</evidence>
<keyword evidence="4" id="KW-0716">Sensory transduction</keyword>
<keyword evidence="3" id="KW-0600">Photoreceptor protein</keyword>
<evidence type="ECO:0000313" key="12">
    <source>
        <dbReference type="EMBL" id="SDJ22288.1"/>
    </source>
</evidence>
<dbReference type="GO" id="GO:0005216">
    <property type="term" value="F:monoatomic ion channel activity"/>
    <property type="evidence" value="ECO:0007669"/>
    <property type="project" value="InterPro"/>
</dbReference>
<evidence type="ECO:0000256" key="9">
    <source>
        <dbReference type="ARBA" id="ARBA00023136"/>
    </source>
</evidence>
<keyword evidence="13" id="KW-1185">Reference proteome</keyword>
<keyword evidence="7 11" id="KW-1133">Transmembrane helix</keyword>
<dbReference type="GO" id="GO:0016020">
    <property type="term" value="C:membrane"/>
    <property type="evidence" value="ECO:0007669"/>
    <property type="project" value="UniProtKB-SubCell"/>
</dbReference>
<protein>
    <submittedName>
        <fullName evidence="12">Sensory rhodopsin</fullName>
    </submittedName>
</protein>
<dbReference type="PROSITE" id="PS00327">
    <property type="entry name" value="BACTERIAL_OPSIN_RET"/>
    <property type="match status" value="1"/>
</dbReference>
<dbReference type="InterPro" id="IPR018229">
    <property type="entry name" value="Rhodopsin_retinal_BS"/>
</dbReference>
<dbReference type="RefSeq" id="WP_092698518.1">
    <property type="nucleotide sequence ID" value="NZ_FNFC01000001.1"/>
</dbReference>
<feature type="transmembrane region" description="Helical" evidence="11">
    <location>
        <begin position="164"/>
        <end position="187"/>
    </location>
</feature>
<name>A0A1G8RZ93_9EURY</name>
<evidence type="ECO:0000256" key="1">
    <source>
        <dbReference type="ARBA" id="ARBA00004141"/>
    </source>
</evidence>
<evidence type="ECO:0000313" key="13">
    <source>
        <dbReference type="Proteomes" id="UP000198856"/>
    </source>
</evidence>
<gene>
    <name evidence="12" type="ORF">SAMN05216226_101203</name>
</gene>
<dbReference type="AlphaFoldDB" id="A0A1G8RZ93"/>
<evidence type="ECO:0000256" key="8">
    <source>
        <dbReference type="ARBA" id="ARBA00022991"/>
    </source>
</evidence>
<dbReference type="PANTHER" id="PTHR28286">
    <property type="match status" value="1"/>
</dbReference>
<evidence type="ECO:0000256" key="2">
    <source>
        <dbReference type="ARBA" id="ARBA00008130"/>
    </source>
</evidence>
<evidence type="ECO:0000256" key="6">
    <source>
        <dbReference type="ARBA" id="ARBA00022925"/>
    </source>
</evidence>
<keyword evidence="9 11" id="KW-0472">Membrane</keyword>
<comment type="subcellular location">
    <subcellularLocation>
        <location evidence="1">Membrane</location>
        <topology evidence="1">Multi-pass membrane protein</topology>
    </subcellularLocation>
</comment>
<evidence type="ECO:0000256" key="3">
    <source>
        <dbReference type="ARBA" id="ARBA00022543"/>
    </source>
</evidence>
<feature type="transmembrane region" description="Helical" evidence="11">
    <location>
        <begin position="37"/>
        <end position="54"/>
    </location>
</feature>
<evidence type="ECO:0000256" key="10">
    <source>
        <dbReference type="ARBA" id="ARBA00023170"/>
    </source>
</evidence>
<keyword evidence="8" id="KW-0157">Chromophore</keyword>